<evidence type="ECO:0000313" key="2">
    <source>
        <dbReference type="Proteomes" id="UP000324639"/>
    </source>
</evidence>
<accession>A0A9X9LAE8</accession>
<keyword evidence="2" id="KW-1185">Reference proteome</keyword>
<reference evidence="1 2" key="1">
    <citation type="submission" date="2018-08" db="EMBL/GenBank/DDBJ databases">
        <authorList>
            <person name="Muller C M."/>
        </authorList>
    </citation>
    <scope>NUCLEOTIDE SEQUENCE [LARGE SCALE GENOMIC DNA]</scope>
</reference>
<dbReference type="Proteomes" id="UP000324639">
    <property type="component" value="Chromosome Bgt_-02"/>
</dbReference>
<evidence type="ECO:0000313" key="1">
    <source>
        <dbReference type="EMBL" id="VCU40231.1"/>
    </source>
</evidence>
<protein>
    <submittedName>
        <fullName evidence="1">Bgt-20839</fullName>
    </submittedName>
</protein>
<dbReference type="EMBL" id="LR026985">
    <property type="protein sequence ID" value="VCU40231.1"/>
    <property type="molecule type" value="Genomic_DNA"/>
</dbReference>
<dbReference type="AlphaFoldDB" id="A0A9X9LAE8"/>
<organism evidence="1 2">
    <name type="scientific">Blumeria graminis f. sp. tritici</name>
    <dbReference type="NCBI Taxonomy" id="62690"/>
    <lineage>
        <taxon>Eukaryota</taxon>
        <taxon>Fungi</taxon>
        <taxon>Dikarya</taxon>
        <taxon>Ascomycota</taxon>
        <taxon>Pezizomycotina</taxon>
        <taxon>Leotiomycetes</taxon>
        <taxon>Erysiphales</taxon>
        <taxon>Erysiphaceae</taxon>
        <taxon>Blumeria</taxon>
    </lineage>
</organism>
<sequence length="46" mass="5297">MRRKAFQSVHGEGMTLCCGKTSLTQGHRVSSRQVFCRRVACVQWRN</sequence>
<gene>
    <name evidence="1" type="ORF">BGT96224V316_LOCUS1472</name>
</gene>
<name>A0A9X9LAE8_BLUGR</name>
<proteinExistence type="predicted"/>